<dbReference type="InterPro" id="IPR029024">
    <property type="entry name" value="TerB-like"/>
</dbReference>
<dbReference type="SUPFAM" id="SSF158682">
    <property type="entry name" value="TerB-like"/>
    <property type="match status" value="1"/>
</dbReference>
<dbReference type="CDD" id="cd07178">
    <property type="entry name" value="terB_like_YebE"/>
    <property type="match status" value="1"/>
</dbReference>
<sequence>MGLFDEISKNLGALTGGQNNDGQNQSKGSGMGGLLGSAAVGGILGALLGGSKGVQRTARNAAVIGAGAGAAALAYKLYQKWRSNQDAPAPTTPTPTASAPGYSAPNLFATATPAPALDTAPTDDKAVLLIEAMVFAARADGHIDSEEQQLILKSAQELGGNGQLEQVVSACMQKPLDPADIARRVSTPEEAADVYFLSAVIVNPDTFMEKSYLRGLAQACNLSEAQKAEIDARAAQARASLLQ</sequence>
<evidence type="ECO:0000313" key="3">
    <source>
        <dbReference type="EMBL" id="MBU3826661.1"/>
    </source>
</evidence>
<dbReference type="AlphaFoldDB" id="A0A9E2KMT7"/>
<evidence type="ECO:0000256" key="2">
    <source>
        <dbReference type="SAM" id="Phobius"/>
    </source>
</evidence>
<dbReference type="Gene3D" id="1.10.3680.10">
    <property type="entry name" value="TerB-like"/>
    <property type="match status" value="1"/>
</dbReference>
<accession>A0A9E2KMT7</accession>
<dbReference type="Proteomes" id="UP000824150">
    <property type="component" value="Unassembled WGS sequence"/>
</dbReference>
<evidence type="ECO:0000256" key="1">
    <source>
        <dbReference type="SAM" id="MobiDB-lite"/>
    </source>
</evidence>
<organism evidence="3 4">
    <name type="scientific">Candidatus Anaerobiospirillum merdipullorum</name>
    <dbReference type="NCBI Taxonomy" id="2838450"/>
    <lineage>
        <taxon>Bacteria</taxon>
        <taxon>Pseudomonadati</taxon>
        <taxon>Pseudomonadota</taxon>
        <taxon>Gammaproteobacteria</taxon>
        <taxon>Aeromonadales</taxon>
        <taxon>Succinivibrionaceae</taxon>
        <taxon>Anaerobiospirillum</taxon>
    </lineage>
</organism>
<keyword evidence="2" id="KW-0472">Membrane</keyword>
<dbReference type="InterPro" id="IPR007486">
    <property type="entry name" value="YebE"/>
</dbReference>
<dbReference type="Pfam" id="PF04391">
    <property type="entry name" value="DUF533"/>
    <property type="match status" value="1"/>
</dbReference>
<evidence type="ECO:0000313" key="4">
    <source>
        <dbReference type="Proteomes" id="UP000824150"/>
    </source>
</evidence>
<proteinExistence type="predicted"/>
<keyword evidence="2" id="KW-1133">Transmembrane helix</keyword>
<dbReference type="EMBL" id="JAHLFG010000042">
    <property type="protein sequence ID" value="MBU3826661.1"/>
    <property type="molecule type" value="Genomic_DNA"/>
</dbReference>
<feature type="transmembrane region" description="Helical" evidence="2">
    <location>
        <begin position="30"/>
        <end position="49"/>
    </location>
</feature>
<feature type="region of interest" description="Disordered" evidence="1">
    <location>
        <begin position="84"/>
        <end position="104"/>
    </location>
</feature>
<reference evidence="3" key="1">
    <citation type="journal article" date="2021" name="PeerJ">
        <title>Extensive microbial diversity within the chicken gut microbiome revealed by metagenomics and culture.</title>
        <authorList>
            <person name="Gilroy R."/>
            <person name="Ravi A."/>
            <person name="Getino M."/>
            <person name="Pursley I."/>
            <person name="Horton D.L."/>
            <person name="Alikhan N.F."/>
            <person name="Baker D."/>
            <person name="Gharbi K."/>
            <person name="Hall N."/>
            <person name="Watson M."/>
            <person name="Adriaenssens E.M."/>
            <person name="Foster-Nyarko E."/>
            <person name="Jarju S."/>
            <person name="Secka A."/>
            <person name="Antonio M."/>
            <person name="Oren A."/>
            <person name="Chaudhuri R.R."/>
            <person name="La Ragione R."/>
            <person name="Hildebrand F."/>
            <person name="Pallen M.J."/>
        </authorList>
    </citation>
    <scope>NUCLEOTIDE SEQUENCE</scope>
    <source>
        <strain evidence="3">687</strain>
    </source>
</reference>
<protein>
    <submittedName>
        <fullName evidence="3">Tellurite resistance TerB family protein</fullName>
    </submittedName>
</protein>
<gene>
    <name evidence="3" type="ORF">IAA31_04130</name>
</gene>
<reference evidence="3" key="2">
    <citation type="submission" date="2021-04" db="EMBL/GenBank/DDBJ databases">
        <authorList>
            <person name="Gilroy R."/>
        </authorList>
    </citation>
    <scope>NUCLEOTIDE SEQUENCE</scope>
    <source>
        <strain evidence="3">687</strain>
    </source>
</reference>
<comment type="caution">
    <text evidence="3">The sequence shown here is derived from an EMBL/GenBank/DDBJ whole genome shotgun (WGS) entry which is preliminary data.</text>
</comment>
<name>A0A9E2KMT7_9GAMM</name>
<keyword evidence="2" id="KW-0812">Transmembrane</keyword>